<evidence type="ECO:0000256" key="4">
    <source>
        <dbReference type="ARBA" id="ARBA00022786"/>
    </source>
</evidence>
<gene>
    <name evidence="9" type="ORF">NMOB1V02_LOCUS3418</name>
</gene>
<feature type="region of interest" description="Disordered" evidence="6">
    <location>
        <begin position="306"/>
        <end position="348"/>
    </location>
</feature>
<dbReference type="InterPro" id="IPR016135">
    <property type="entry name" value="UBQ-conjugating_enzyme/RWD"/>
</dbReference>
<dbReference type="Proteomes" id="UP000678499">
    <property type="component" value="Unassembled WGS sequence"/>
</dbReference>
<dbReference type="GO" id="GO:0061631">
    <property type="term" value="F:ubiquitin conjugating enzyme activity"/>
    <property type="evidence" value="ECO:0007669"/>
    <property type="project" value="UniProtKB-EC"/>
</dbReference>
<dbReference type="PROSITE" id="PS50181">
    <property type="entry name" value="FBOX"/>
    <property type="match status" value="1"/>
</dbReference>
<evidence type="ECO:0000256" key="5">
    <source>
        <dbReference type="ARBA" id="ARBA00022840"/>
    </source>
</evidence>
<evidence type="ECO:0000259" key="7">
    <source>
        <dbReference type="PROSITE" id="PS50127"/>
    </source>
</evidence>
<feature type="domain" description="F-box" evidence="8">
    <location>
        <begin position="189"/>
        <end position="240"/>
    </location>
</feature>
<dbReference type="Gene3D" id="1.20.1280.50">
    <property type="match status" value="1"/>
</dbReference>
<evidence type="ECO:0000256" key="3">
    <source>
        <dbReference type="ARBA" id="ARBA00022741"/>
    </source>
</evidence>
<dbReference type="GO" id="GO:0005524">
    <property type="term" value="F:ATP binding"/>
    <property type="evidence" value="ECO:0007669"/>
    <property type="project" value="UniProtKB-KW"/>
</dbReference>
<dbReference type="EMBL" id="OA882490">
    <property type="protein sequence ID" value="CAD7275629.1"/>
    <property type="molecule type" value="Genomic_DNA"/>
</dbReference>
<feature type="compositionally biased region" description="Gly residues" evidence="6">
    <location>
        <begin position="1"/>
        <end position="12"/>
    </location>
</feature>
<dbReference type="Pfam" id="PF00179">
    <property type="entry name" value="UQ_con"/>
    <property type="match status" value="1"/>
</dbReference>
<feature type="compositionally biased region" description="Acidic residues" evidence="6">
    <location>
        <begin position="94"/>
        <end position="105"/>
    </location>
</feature>
<dbReference type="InterPro" id="IPR000608">
    <property type="entry name" value="UBC"/>
</dbReference>
<dbReference type="CDD" id="cd23826">
    <property type="entry name" value="UEV_Morgue-like"/>
    <property type="match status" value="1"/>
</dbReference>
<dbReference type="SUPFAM" id="SSF81383">
    <property type="entry name" value="F-box domain"/>
    <property type="match status" value="1"/>
</dbReference>
<evidence type="ECO:0000259" key="8">
    <source>
        <dbReference type="PROSITE" id="PS50181"/>
    </source>
</evidence>
<keyword evidence="3" id="KW-0547">Nucleotide-binding</keyword>
<dbReference type="PANTHER" id="PTHR24068">
    <property type="entry name" value="UBIQUITIN-CONJUGATING ENZYME E2"/>
    <property type="match status" value="1"/>
</dbReference>
<accession>A0A7R9GCF6</accession>
<dbReference type="SUPFAM" id="SSF54495">
    <property type="entry name" value="UBC-like"/>
    <property type="match status" value="1"/>
</dbReference>
<dbReference type="OrthoDB" id="9973183at2759"/>
<keyword evidence="10" id="KW-1185">Reference proteome</keyword>
<evidence type="ECO:0000313" key="10">
    <source>
        <dbReference type="Proteomes" id="UP000678499"/>
    </source>
</evidence>
<dbReference type="Pfam" id="PF12937">
    <property type="entry name" value="F-box-like"/>
    <property type="match status" value="1"/>
</dbReference>
<organism evidence="9">
    <name type="scientific">Notodromas monacha</name>
    <dbReference type="NCBI Taxonomy" id="399045"/>
    <lineage>
        <taxon>Eukaryota</taxon>
        <taxon>Metazoa</taxon>
        <taxon>Ecdysozoa</taxon>
        <taxon>Arthropoda</taxon>
        <taxon>Crustacea</taxon>
        <taxon>Oligostraca</taxon>
        <taxon>Ostracoda</taxon>
        <taxon>Podocopa</taxon>
        <taxon>Podocopida</taxon>
        <taxon>Cypridocopina</taxon>
        <taxon>Cypridoidea</taxon>
        <taxon>Cyprididae</taxon>
        <taxon>Notodromas</taxon>
    </lineage>
</organism>
<protein>
    <recommendedName>
        <fullName evidence="1">E2 ubiquitin-conjugating enzyme</fullName>
        <ecNumber evidence="1">2.3.2.23</ecNumber>
    </recommendedName>
</protein>
<feature type="compositionally biased region" description="Basic residues" evidence="6">
    <location>
        <begin position="315"/>
        <end position="335"/>
    </location>
</feature>
<sequence length="532" mass="59213">MADGGSNGWCGDGGRDCGKKAAESEDDDLSELLDAWKRGLYSSLPEPCRFCAGFYGPNFGEPVCATCHAFVYPRTPDDELEGFCESSSAACKPEDDDSGNDEPDPDAALSTTKQSTYPCQDQQRLVRGCVYGVSCFRNQPVSQVPTAAVLTTPKAIVKKHRKHPNHRRADSLVDQISLLTCPRPMSETSGTYPSLPPEVWAKVFSYLDDLSLWNCGQVCQTWRGMLALDTCESNARWKQRLSGMWPVARSRGGFHKFWWASFGALVESSPCRKCLFQMSEEIRGGHKPQNHDHCYEKDLDAEEGSVRCCSPGQPQHHHHAHHQPQHSLHQHHQYHHPQGSSSAPLAACGGDSSDDLCAETWRSTRLRMEMKILAYESTEGIQAIPLNASKSVWQASVAGPRGSPYEHGTFLLVIKLPRCYPLQPPIVRFLTRVFHPNVSRHGDIGVDCIRHNWTVALSISTVLLSIQSIFTDPYTEVCMEPAIGRLYKENNSLFQSIARFWTRKYASHHIKGMLPGNPFGRASVTSRDASPD</sequence>
<evidence type="ECO:0000256" key="2">
    <source>
        <dbReference type="ARBA" id="ARBA00022679"/>
    </source>
</evidence>
<reference evidence="9" key="1">
    <citation type="submission" date="2020-11" db="EMBL/GenBank/DDBJ databases">
        <authorList>
            <person name="Tran Van P."/>
        </authorList>
    </citation>
    <scope>NUCLEOTIDE SEQUENCE</scope>
</reference>
<evidence type="ECO:0000256" key="1">
    <source>
        <dbReference type="ARBA" id="ARBA00012486"/>
    </source>
</evidence>
<feature type="region of interest" description="Disordered" evidence="6">
    <location>
        <begin position="88"/>
        <end position="115"/>
    </location>
</feature>
<dbReference type="SMART" id="SM00212">
    <property type="entry name" value="UBCc"/>
    <property type="match status" value="1"/>
</dbReference>
<feature type="compositionally biased region" description="Basic and acidic residues" evidence="6">
    <location>
        <begin position="13"/>
        <end position="23"/>
    </location>
</feature>
<dbReference type="PROSITE" id="PS50127">
    <property type="entry name" value="UBC_2"/>
    <property type="match status" value="1"/>
</dbReference>
<name>A0A7R9GCF6_9CRUS</name>
<feature type="region of interest" description="Disordered" evidence="6">
    <location>
        <begin position="1"/>
        <end position="24"/>
    </location>
</feature>
<dbReference type="InterPro" id="IPR036047">
    <property type="entry name" value="F-box-like_dom_sf"/>
</dbReference>
<proteinExistence type="predicted"/>
<keyword evidence="2" id="KW-0808">Transferase</keyword>
<dbReference type="EMBL" id="CAJPEX010000453">
    <property type="protein sequence ID" value="CAG0915781.1"/>
    <property type="molecule type" value="Genomic_DNA"/>
</dbReference>
<dbReference type="FunFam" id="3.10.110.10:FF:000060">
    <property type="entry name" value="Ubiquitin conjugating enzyme (UbcB)"/>
    <property type="match status" value="1"/>
</dbReference>
<dbReference type="InterPro" id="IPR001810">
    <property type="entry name" value="F-box_dom"/>
</dbReference>
<evidence type="ECO:0000256" key="6">
    <source>
        <dbReference type="SAM" id="MobiDB-lite"/>
    </source>
</evidence>
<keyword evidence="4" id="KW-0833">Ubl conjugation pathway</keyword>
<keyword evidence="5" id="KW-0067">ATP-binding</keyword>
<dbReference type="Gene3D" id="3.10.110.10">
    <property type="entry name" value="Ubiquitin Conjugating Enzyme"/>
    <property type="match status" value="1"/>
</dbReference>
<dbReference type="AlphaFoldDB" id="A0A7R9GCF6"/>
<evidence type="ECO:0000313" key="9">
    <source>
        <dbReference type="EMBL" id="CAD7275629.1"/>
    </source>
</evidence>
<feature type="domain" description="UBC core" evidence="7">
    <location>
        <begin position="361"/>
        <end position="507"/>
    </location>
</feature>
<dbReference type="EC" id="2.3.2.23" evidence="1"/>